<evidence type="ECO:0000256" key="2">
    <source>
        <dbReference type="ARBA" id="ARBA00005695"/>
    </source>
</evidence>
<dbReference type="InterPro" id="IPR039424">
    <property type="entry name" value="SBP_5"/>
</dbReference>
<dbReference type="CDD" id="cd08515">
    <property type="entry name" value="PBP2_NikA_DppA_OppA_like_10"/>
    <property type="match status" value="1"/>
</dbReference>
<dbReference type="PANTHER" id="PTHR30290:SF9">
    <property type="entry name" value="OLIGOPEPTIDE-BINDING PROTEIN APPA"/>
    <property type="match status" value="1"/>
</dbReference>
<dbReference type="EMBL" id="CP032125">
    <property type="protein sequence ID" value="AXX97713.1"/>
    <property type="molecule type" value="Genomic_DNA"/>
</dbReference>
<reference evidence="7 8" key="1">
    <citation type="submission" date="2018-09" db="EMBL/GenBank/DDBJ databases">
        <title>Profundibacter amoris BAR1 gen. nov., sp. nov., a new member of the Roseobacter clade isolated at Lokis Castle Vent Field on the Arctic Mid-Oceanic Ridge.</title>
        <authorList>
            <person name="Le Moine Bauer S."/>
            <person name="Sjoeberg A.G."/>
            <person name="L'Haridon S."/>
            <person name="Stokke R."/>
            <person name="Roalkvam I."/>
            <person name="Steen I.H."/>
            <person name="Dahle H."/>
        </authorList>
    </citation>
    <scope>NUCLEOTIDE SEQUENCE [LARGE SCALE GENOMIC DNA]</scope>
    <source>
        <strain evidence="7 8">BAR1</strain>
    </source>
</reference>
<evidence type="ECO:0000313" key="7">
    <source>
        <dbReference type="EMBL" id="AXX97713.1"/>
    </source>
</evidence>
<dbReference type="GO" id="GO:0030288">
    <property type="term" value="C:outer membrane-bounded periplasmic space"/>
    <property type="evidence" value="ECO:0007669"/>
    <property type="project" value="UniProtKB-ARBA"/>
</dbReference>
<dbReference type="Gene3D" id="3.40.190.10">
    <property type="entry name" value="Periplasmic binding protein-like II"/>
    <property type="match status" value="1"/>
</dbReference>
<feature type="domain" description="Solute-binding protein family 5" evidence="6">
    <location>
        <begin position="76"/>
        <end position="428"/>
    </location>
</feature>
<dbReference type="Proteomes" id="UP000261704">
    <property type="component" value="Chromosome"/>
</dbReference>
<keyword evidence="3" id="KW-0813">Transport</keyword>
<dbReference type="Gene3D" id="3.10.105.10">
    <property type="entry name" value="Dipeptide-binding Protein, Domain 3"/>
    <property type="match status" value="1"/>
</dbReference>
<dbReference type="KEGG" id="pamo:BAR1_07070"/>
<dbReference type="GO" id="GO:0043190">
    <property type="term" value="C:ATP-binding cassette (ABC) transporter complex"/>
    <property type="evidence" value="ECO:0007669"/>
    <property type="project" value="InterPro"/>
</dbReference>
<name>A0A347UFT5_9RHOB</name>
<dbReference type="OrthoDB" id="9803988at2"/>
<evidence type="ECO:0000256" key="4">
    <source>
        <dbReference type="ARBA" id="ARBA00022729"/>
    </source>
</evidence>
<dbReference type="SUPFAM" id="SSF53850">
    <property type="entry name" value="Periplasmic binding protein-like II"/>
    <property type="match status" value="1"/>
</dbReference>
<proteinExistence type="inferred from homology"/>
<comment type="similarity">
    <text evidence="2">Belongs to the bacterial solute-binding protein 5 family.</text>
</comment>
<keyword evidence="4 5" id="KW-0732">Signal</keyword>
<feature type="chain" id="PRO_5016930400" evidence="5">
    <location>
        <begin position="28"/>
        <end position="509"/>
    </location>
</feature>
<dbReference type="RefSeq" id="WP_118942370.1">
    <property type="nucleotide sequence ID" value="NZ_CP032125.1"/>
</dbReference>
<keyword evidence="8" id="KW-1185">Reference proteome</keyword>
<feature type="signal peptide" evidence="5">
    <location>
        <begin position="1"/>
        <end position="27"/>
    </location>
</feature>
<dbReference type="Gene3D" id="3.90.76.10">
    <property type="entry name" value="Dipeptide-binding Protein, Domain 1"/>
    <property type="match status" value="1"/>
</dbReference>
<comment type="subcellular location">
    <subcellularLocation>
        <location evidence="1">Periplasm</location>
    </subcellularLocation>
</comment>
<gene>
    <name evidence="7" type="ORF">BAR1_07070</name>
</gene>
<evidence type="ECO:0000256" key="5">
    <source>
        <dbReference type="SAM" id="SignalP"/>
    </source>
</evidence>
<dbReference type="AlphaFoldDB" id="A0A347UFT5"/>
<evidence type="ECO:0000259" key="6">
    <source>
        <dbReference type="Pfam" id="PF00496"/>
    </source>
</evidence>
<dbReference type="PIRSF" id="PIRSF002741">
    <property type="entry name" value="MppA"/>
    <property type="match status" value="1"/>
</dbReference>
<sequence length="509" mass="56590">MKLKSKINTLAVAAGLGLMALSTPATAGADDNTLNIALGLENYNMDSYFTTHRIGIIMTRHIWDSLLYRDPVDFSYKPALATSFEWIDDTTIEFKLREGVTFHNGEPFDADDVVYTFNFISNPDNEILNQRNVQWIAGAEKVDQWTVRVLLKAPFPPAIDFIAGPLPIYPNEYYAKVGPEGMNLNPVGTGPYRVVSVEQGQKVVMEANENYWAGSPKGQPSIKTLVWRTIPDANTQIAELMSGGVDWMWKADPDQAQMLSAVPDIQVVGGETMRIGFLQFDAAGVSGDTPITNLLVRRAISHAISRQDIVKNLLPEGSQVVNPACYPTQVGCTTDVPTYDYNIDKAKQLMTEAGYPDGFDLELFYYRDTNLAEVMANDLGKIGINVTLNLQKPGVLRDMSIAGKTALIFWTWGSYSVNDASGSTGVYFGNGIERDLARDQQVNDWLEIGNTTIDLATREDAYKKALTRISDQAYWLSLWSYSYNYAFAKSLNFTPAADEIPRFFTASWK</sequence>
<organism evidence="7 8">
    <name type="scientific">Profundibacter amoris</name>
    <dbReference type="NCBI Taxonomy" id="2171755"/>
    <lineage>
        <taxon>Bacteria</taxon>
        <taxon>Pseudomonadati</taxon>
        <taxon>Pseudomonadota</taxon>
        <taxon>Alphaproteobacteria</taxon>
        <taxon>Rhodobacterales</taxon>
        <taxon>Paracoccaceae</taxon>
        <taxon>Profundibacter</taxon>
    </lineage>
</organism>
<dbReference type="InterPro" id="IPR030678">
    <property type="entry name" value="Peptide/Ni-bd"/>
</dbReference>
<dbReference type="InterPro" id="IPR000914">
    <property type="entry name" value="SBP_5_dom"/>
</dbReference>
<dbReference type="PANTHER" id="PTHR30290">
    <property type="entry name" value="PERIPLASMIC BINDING COMPONENT OF ABC TRANSPORTER"/>
    <property type="match status" value="1"/>
</dbReference>
<evidence type="ECO:0000256" key="1">
    <source>
        <dbReference type="ARBA" id="ARBA00004418"/>
    </source>
</evidence>
<dbReference type="GO" id="GO:1904680">
    <property type="term" value="F:peptide transmembrane transporter activity"/>
    <property type="evidence" value="ECO:0007669"/>
    <property type="project" value="TreeGrafter"/>
</dbReference>
<dbReference type="Pfam" id="PF00496">
    <property type="entry name" value="SBP_bac_5"/>
    <property type="match status" value="1"/>
</dbReference>
<dbReference type="GO" id="GO:0015833">
    <property type="term" value="P:peptide transport"/>
    <property type="evidence" value="ECO:0007669"/>
    <property type="project" value="TreeGrafter"/>
</dbReference>
<evidence type="ECO:0000256" key="3">
    <source>
        <dbReference type="ARBA" id="ARBA00022448"/>
    </source>
</evidence>
<protein>
    <submittedName>
        <fullName evidence="7">ABC transporter substrate-binding protein</fullName>
    </submittedName>
</protein>
<evidence type="ECO:0000313" key="8">
    <source>
        <dbReference type="Proteomes" id="UP000261704"/>
    </source>
</evidence>
<accession>A0A347UFT5</accession>